<evidence type="ECO:0000256" key="5">
    <source>
        <dbReference type="ARBA" id="ARBA00022692"/>
    </source>
</evidence>
<evidence type="ECO:0000256" key="7">
    <source>
        <dbReference type="ARBA" id="ARBA00023136"/>
    </source>
</evidence>
<evidence type="ECO:0000256" key="2">
    <source>
        <dbReference type="ARBA" id="ARBA00022448"/>
    </source>
</evidence>
<comment type="similarity">
    <text evidence="8 9">Belongs to the TRAP transporter small permease family.</text>
</comment>
<comment type="subcellular location">
    <subcellularLocation>
        <location evidence="1 9">Cell inner membrane</location>
        <topology evidence="1 9">Multi-pass membrane protein</topology>
    </subcellularLocation>
</comment>
<comment type="subunit">
    <text evidence="9">The complex comprises the extracytoplasmic solute receptor protein and the two transmembrane proteins.</text>
</comment>
<evidence type="ECO:0000259" key="10">
    <source>
        <dbReference type="Pfam" id="PF04290"/>
    </source>
</evidence>
<dbReference type="Pfam" id="PF04290">
    <property type="entry name" value="DctQ"/>
    <property type="match status" value="1"/>
</dbReference>
<protein>
    <recommendedName>
        <fullName evidence="9">TRAP transporter small permease protein</fullName>
    </recommendedName>
</protein>
<evidence type="ECO:0000256" key="1">
    <source>
        <dbReference type="ARBA" id="ARBA00004429"/>
    </source>
</evidence>
<evidence type="ECO:0000256" key="3">
    <source>
        <dbReference type="ARBA" id="ARBA00022475"/>
    </source>
</evidence>
<gene>
    <name evidence="11" type="ORF">O1D97_05135</name>
</gene>
<feature type="domain" description="Tripartite ATP-independent periplasmic transporters DctQ component" evidence="10">
    <location>
        <begin position="29"/>
        <end position="159"/>
    </location>
</feature>
<sequence length="187" mass="21768">MTRFPLQKIHVCLLSFQRVLIGISTFTISVLIFIQVFIRYFLDIPLYGVEEIAAYLAVWLYFIGSGYGIYKGNHISASVMDLLLPNQRSKDIFQAFVSVLTLILICWIFLLCFDYFQWSMKRVPKSPELRLPLFYVHFAMVFGLGMMTFYSVIETVRRFIYISKREDYVSLATSDDNKNSLNSSKSL</sequence>
<evidence type="ECO:0000313" key="11">
    <source>
        <dbReference type="EMBL" id="MCZ2721049.1"/>
    </source>
</evidence>
<reference evidence="11" key="1">
    <citation type="submission" date="2022-12" db="EMBL/GenBank/DDBJ databases">
        <title>Marinomonas 15G1-11 sp. nov, isolated from marine algae.</title>
        <authorList>
            <person name="Butt M."/>
            <person name="Choi D.G."/>
            <person name="Kim J.M."/>
            <person name="Lee J.K."/>
            <person name="Baek J.H."/>
            <person name="Jeon C.O."/>
        </authorList>
    </citation>
    <scope>NUCLEOTIDE SEQUENCE</scope>
    <source>
        <strain evidence="11">15G1-11</strain>
    </source>
</reference>
<keyword evidence="12" id="KW-1185">Reference proteome</keyword>
<evidence type="ECO:0000256" key="4">
    <source>
        <dbReference type="ARBA" id="ARBA00022519"/>
    </source>
</evidence>
<name>A0ABT4JTY3_9GAMM</name>
<keyword evidence="2 9" id="KW-0813">Transport</keyword>
<feature type="transmembrane region" description="Helical" evidence="9">
    <location>
        <begin position="52"/>
        <end position="70"/>
    </location>
</feature>
<keyword evidence="7 9" id="KW-0472">Membrane</keyword>
<feature type="transmembrane region" description="Helical" evidence="9">
    <location>
        <begin position="20"/>
        <end position="40"/>
    </location>
</feature>
<evidence type="ECO:0000256" key="6">
    <source>
        <dbReference type="ARBA" id="ARBA00022989"/>
    </source>
</evidence>
<feature type="transmembrane region" description="Helical" evidence="9">
    <location>
        <begin position="133"/>
        <end position="153"/>
    </location>
</feature>
<comment type="function">
    <text evidence="9">Part of the tripartite ATP-independent periplasmic (TRAP) transport system.</text>
</comment>
<keyword evidence="6 9" id="KW-1133">Transmembrane helix</keyword>
<keyword evidence="3" id="KW-1003">Cell membrane</keyword>
<evidence type="ECO:0000256" key="8">
    <source>
        <dbReference type="ARBA" id="ARBA00038436"/>
    </source>
</evidence>
<comment type="caution">
    <text evidence="11">The sequence shown here is derived from an EMBL/GenBank/DDBJ whole genome shotgun (WGS) entry which is preliminary data.</text>
</comment>
<dbReference type="InterPro" id="IPR007387">
    <property type="entry name" value="TRAP_DctQ"/>
</dbReference>
<dbReference type="RefSeq" id="WP_269123420.1">
    <property type="nucleotide sequence ID" value="NZ_JAPUBN010000011.1"/>
</dbReference>
<dbReference type="EMBL" id="JAPUBN010000011">
    <property type="protein sequence ID" value="MCZ2721049.1"/>
    <property type="molecule type" value="Genomic_DNA"/>
</dbReference>
<accession>A0ABT4JTY3</accession>
<evidence type="ECO:0000256" key="9">
    <source>
        <dbReference type="RuleBase" id="RU369079"/>
    </source>
</evidence>
<keyword evidence="5 9" id="KW-0812">Transmembrane</keyword>
<dbReference type="PANTHER" id="PTHR35011">
    <property type="entry name" value="2,3-DIKETO-L-GULONATE TRAP TRANSPORTER SMALL PERMEASE PROTEIN YIAM"/>
    <property type="match status" value="1"/>
</dbReference>
<keyword evidence="4 9" id="KW-0997">Cell inner membrane</keyword>
<dbReference type="InterPro" id="IPR055348">
    <property type="entry name" value="DctQ"/>
</dbReference>
<organism evidence="11 12">
    <name type="scientific">Marinomonas phaeophyticola</name>
    <dbReference type="NCBI Taxonomy" id="3004091"/>
    <lineage>
        <taxon>Bacteria</taxon>
        <taxon>Pseudomonadati</taxon>
        <taxon>Pseudomonadota</taxon>
        <taxon>Gammaproteobacteria</taxon>
        <taxon>Oceanospirillales</taxon>
        <taxon>Oceanospirillaceae</taxon>
        <taxon>Marinomonas</taxon>
    </lineage>
</organism>
<dbReference type="Proteomes" id="UP001149719">
    <property type="component" value="Unassembled WGS sequence"/>
</dbReference>
<feature type="transmembrane region" description="Helical" evidence="9">
    <location>
        <begin position="91"/>
        <end position="113"/>
    </location>
</feature>
<dbReference type="PANTHER" id="PTHR35011:SF2">
    <property type="entry name" value="2,3-DIKETO-L-GULONATE TRAP TRANSPORTER SMALL PERMEASE PROTEIN YIAM"/>
    <property type="match status" value="1"/>
</dbReference>
<proteinExistence type="inferred from homology"/>
<evidence type="ECO:0000313" key="12">
    <source>
        <dbReference type="Proteomes" id="UP001149719"/>
    </source>
</evidence>